<accession>A0A9W8Q9D1</accession>
<dbReference type="InterPro" id="IPR036259">
    <property type="entry name" value="MFS_trans_sf"/>
</dbReference>
<feature type="transmembrane region" description="Helical" evidence="7">
    <location>
        <begin position="314"/>
        <end position="338"/>
    </location>
</feature>
<dbReference type="PROSITE" id="PS50850">
    <property type="entry name" value="MFS"/>
    <property type="match status" value="1"/>
</dbReference>
<evidence type="ECO:0000256" key="4">
    <source>
        <dbReference type="ARBA" id="ARBA00022989"/>
    </source>
</evidence>
<dbReference type="InterPro" id="IPR020846">
    <property type="entry name" value="MFS_dom"/>
</dbReference>
<dbReference type="RefSeq" id="XP_056051760.1">
    <property type="nucleotide sequence ID" value="XM_056199853.1"/>
</dbReference>
<evidence type="ECO:0000313" key="10">
    <source>
        <dbReference type="Proteomes" id="UP001144673"/>
    </source>
</evidence>
<evidence type="ECO:0000256" key="7">
    <source>
        <dbReference type="SAM" id="Phobius"/>
    </source>
</evidence>
<feature type="transmembrane region" description="Helical" evidence="7">
    <location>
        <begin position="199"/>
        <end position="220"/>
    </location>
</feature>
<reference evidence="9" key="1">
    <citation type="journal article" date="2023" name="Access Microbiol">
        <title>De-novo genome assembly for Akanthomyces muscarius, a biocontrol agent of insect agricultural pests.</title>
        <authorList>
            <person name="Erdos Z."/>
            <person name="Studholme D.J."/>
            <person name="Raymond B."/>
            <person name="Sharma M."/>
        </authorList>
    </citation>
    <scope>NUCLEOTIDE SEQUENCE</scope>
    <source>
        <strain evidence="9">Ve6</strain>
    </source>
</reference>
<evidence type="ECO:0000256" key="5">
    <source>
        <dbReference type="ARBA" id="ARBA00023136"/>
    </source>
</evidence>
<dbReference type="SUPFAM" id="SSF103473">
    <property type="entry name" value="MFS general substrate transporter"/>
    <property type="match status" value="1"/>
</dbReference>
<feature type="transmembrane region" description="Helical" evidence="7">
    <location>
        <begin position="84"/>
        <end position="102"/>
    </location>
</feature>
<comment type="similarity">
    <text evidence="2">Belongs to the major facilitator superfamily. TCR/Tet family.</text>
</comment>
<dbReference type="AlphaFoldDB" id="A0A9W8Q9D1"/>
<evidence type="ECO:0000256" key="2">
    <source>
        <dbReference type="ARBA" id="ARBA00007520"/>
    </source>
</evidence>
<feature type="transmembrane region" description="Helical" evidence="7">
    <location>
        <begin position="350"/>
        <end position="371"/>
    </location>
</feature>
<evidence type="ECO:0000313" key="9">
    <source>
        <dbReference type="EMBL" id="KAJ4150046.1"/>
    </source>
</evidence>
<feature type="region of interest" description="Disordered" evidence="6">
    <location>
        <begin position="1"/>
        <end position="29"/>
    </location>
</feature>
<dbReference type="Pfam" id="PF07690">
    <property type="entry name" value="MFS_1"/>
    <property type="match status" value="1"/>
</dbReference>
<feature type="transmembrane region" description="Helical" evidence="7">
    <location>
        <begin position="444"/>
        <end position="464"/>
    </location>
</feature>
<feature type="transmembrane region" description="Helical" evidence="7">
    <location>
        <begin position="114"/>
        <end position="133"/>
    </location>
</feature>
<dbReference type="GeneID" id="80897972"/>
<keyword evidence="4 7" id="KW-1133">Transmembrane helix</keyword>
<proteinExistence type="inferred from homology"/>
<keyword evidence="3 7" id="KW-0812">Transmembrane</keyword>
<comment type="subcellular location">
    <subcellularLocation>
        <location evidence="1">Membrane</location>
        <topology evidence="1">Multi-pass membrane protein</topology>
    </subcellularLocation>
</comment>
<feature type="transmembrane region" description="Helical" evidence="7">
    <location>
        <begin position="246"/>
        <end position="264"/>
    </location>
</feature>
<keyword evidence="10" id="KW-1185">Reference proteome</keyword>
<evidence type="ECO:0000259" key="8">
    <source>
        <dbReference type="PROSITE" id="PS50850"/>
    </source>
</evidence>
<dbReference type="Proteomes" id="UP001144673">
    <property type="component" value="Chromosome 4"/>
</dbReference>
<dbReference type="PANTHER" id="PTHR23501">
    <property type="entry name" value="MAJOR FACILITATOR SUPERFAMILY"/>
    <property type="match status" value="1"/>
</dbReference>
<sequence>MREVQNEKDWPTASEATIAKTEDPTAPIDQREAQQPEQLTLHGPQLWTLVAGLYLGLYLLALELTMLATVIPTLTSEFHTVADISWYEAAYVVTLCVFIPLVGRLYEQLRVKHVYLAFMLVFEAGLVICATATSSNMFIVGRAVNGLGSSGQFSGTMLMLGSACPEKIRPLVTAAAVSMISVGSMTGPVIAGVLTDRAGWRWCFWMLLPMGGVIIVLLLLMRLPEPSNKPPVLQALKALPRRVDPLGFVQFAGAVTMLLLALTWGGSTLPWSSPTIIGLLCGGFGLLVVFGFWIRHENEAALITPSCLRQRSIYVGGLVVCLQGGASQAVPFYLPLWFQAIKGDDPSASAVHLLPSLVTMVVALISFGALVRKFQRVPPWAIAGSVISCVGAGLFTTLGPASSVGHWVGYQIITSVGRGISFQAPITCVQEFVPAAQSAMSMSVISLFMQLGIAVSVSASQTIFANQLPPLLRQYAPQVNVSMVQEAGAANARHLIPPNQFSRFLKAYNQAVTDMFYFPMAACALAAVISFALEWKRVGVKDEEDDI</sequence>
<dbReference type="GO" id="GO:0022857">
    <property type="term" value="F:transmembrane transporter activity"/>
    <property type="evidence" value="ECO:0007669"/>
    <property type="project" value="InterPro"/>
</dbReference>
<feature type="domain" description="Major facilitator superfamily (MFS) profile" evidence="8">
    <location>
        <begin position="49"/>
        <end position="538"/>
    </location>
</feature>
<evidence type="ECO:0000256" key="1">
    <source>
        <dbReference type="ARBA" id="ARBA00004141"/>
    </source>
</evidence>
<feature type="compositionally biased region" description="Basic and acidic residues" evidence="6">
    <location>
        <begin position="1"/>
        <end position="10"/>
    </location>
</feature>
<feature type="transmembrane region" description="Helical" evidence="7">
    <location>
        <begin position="46"/>
        <end position="72"/>
    </location>
</feature>
<name>A0A9W8Q9D1_AKAMU</name>
<feature type="transmembrane region" description="Helical" evidence="7">
    <location>
        <begin position="276"/>
        <end position="294"/>
    </location>
</feature>
<organism evidence="9 10">
    <name type="scientific">Akanthomyces muscarius</name>
    <name type="common">Entomopathogenic fungus</name>
    <name type="synonym">Lecanicillium muscarium</name>
    <dbReference type="NCBI Taxonomy" id="2231603"/>
    <lineage>
        <taxon>Eukaryota</taxon>
        <taxon>Fungi</taxon>
        <taxon>Dikarya</taxon>
        <taxon>Ascomycota</taxon>
        <taxon>Pezizomycotina</taxon>
        <taxon>Sordariomycetes</taxon>
        <taxon>Hypocreomycetidae</taxon>
        <taxon>Hypocreales</taxon>
        <taxon>Cordycipitaceae</taxon>
        <taxon>Akanthomyces</taxon>
    </lineage>
</organism>
<dbReference type="GO" id="GO:0005886">
    <property type="term" value="C:plasma membrane"/>
    <property type="evidence" value="ECO:0007669"/>
    <property type="project" value="TreeGrafter"/>
</dbReference>
<dbReference type="KEGG" id="amus:LMH87_010813"/>
<feature type="transmembrane region" description="Helical" evidence="7">
    <location>
        <begin position="172"/>
        <end position="193"/>
    </location>
</feature>
<comment type="caution">
    <text evidence="9">The sequence shown here is derived from an EMBL/GenBank/DDBJ whole genome shotgun (WGS) entry which is preliminary data.</text>
</comment>
<gene>
    <name evidence="9" type="ORF">LMH87_010813</name>
</gene>
<protein>
    <recommendedName>
        <fullName evidence="8">Major facilitator superfamily (MFS) profile domain-containing protein</fullName>
    </recommendedName>
</protein>
<feature type="transmembrane region" description="Helical" evidence="7">
    <location>
        <begin position="515"/>
        <end position="533"/>
    </location>
</feature>
<dbReference type="InterPro" id="IPR011701">
    <property type="entry name" value="MFS"/>
</dbReference>
<evidence type="ECO:0000256" key="3">
    <source>
        <dbReference type="ARBA" id="ARBA00022692"/>
    </source>
</evidence>
<dbReference type="PANTHER" id="PTHR23501:SF193">
    <property type="entry name" value="MULTIDRUG TRANSPORTER, PUTATIVE (AFU_ORTHOLOGUE AFUA_8G00940)-RELATED"/>
    <property type="match status" value="1"/>
</dbReference>
<feature type="transmembrane region" description="Helical" evidence="7">
    <location>
        <begin position="139"/>
        <end position="160"/>
    </location>
</feature>
<keyword evidence="5 7" id="KW-0472">Membrane</keyword>
<evidence type="ECO:0000256" key="6">
    <source>
        <dbReference type="SAM" id="MobiDB-lite"/>
    </source>
</evidence>
<dbReference type="EMBL" id="JAJHUN010000009">
    <property type="protein sequence ID" value="KAJ4150046.1"/>
    <property type="molecule type" value="Genomic_DNA"/>
</dbReference>
<dbReference type="Gene3D" id="1.20.1250.20">
    <property type="entry name" value="MFS general substrate transporter like domains"/>
    <property type="match status" value="2"/>
</dbReference>